<dbReference type="GO" id="GO:0005634">
    <property type="term" value="C:nucleus"/>
    <property type="evidence" value="ECO:0007669"/>
    <property type="project" value="TreeGrafter"/>
</dbReference>
<dbReference type="PROSITE" id="PS50056">
    <property type="entry name" value="TYR_PHOSPHATASE_2"/>
    <property type="match status" value="1"/>
</dbReference>
<proteinExistence type="inferred from homology"/>
<dbReference type="SUPFAM" id="SSF52799">
    <property type="entry name" value="(Phosphotyrosine protein) phosphatases II"/>
    <property type="match status" value="1"/>
</dbReference>
<name>A0A086SUI5_HAPC1</name>
<feature type="region of interest" description="Disordered" evidence="6">
    <location>
        <begin position="390"/>
        <end position="420"/>
    </location>
</feature>
<protein>
    <recommendedName>
        <fullName evidence="2">protein-tyrosine-phosphatase</fullName>
        <ecNumber evidence="2">3.1.3.48</ecNumber>
    </recommendedName>
</protein>
<feature type="compositionally biased region" description="Pro residues" evidence="6">
    <location>
        <begin position="178"/>
        <end position="190"/>
    </location>
</feature>
<reference evidence="9" key="1">
    <citation type="journal article" date="2014" name="Genome Announc.">
        <title>Genome sequence and annotation of Acremonium chrysogenum, producer of the beta-lactam antibiotic cephalosporin C.</title>
        <authorList>
            <person name="Terfehr D."/>
            <person name="Dahlmann T.A."/>
            <person name="Specht T."/>
            <person name="Zadra I."/>
            <person name="Kuernsteiner H."/>
            <person name="Kueck U."/>
        </authorList>
    </citation>
    <scope>NUCLEOTIDE SEQUENCE [LARGE SCALE GENOMIC DNA]</scope>
    <source>
        <strain evidence="9">ATCC 11550 / CBS 779.69 / DSM 880 / IAM 14645 / JCM 23072 / IMI 49137</strain>
    </source>
</reference>
<feature type="region of interest" description="Disordered" evidence="6">
    <location>
        <begin position="166"/>
        <end position="199"/>
    </location>
</feature>
<comment type="similarity">
    <text evidence="1">Belongs to the protein-tyrosine phosphatase family. Non-receptor class dual specificity subfamily.</text>
</comment>
<dbReference type="InterPro" id="IPR000387">
    <property type="entry name" value="Tyr_Pase_dom"/>
</dbReference>
<feature type="region of interest" description="Disordered" evidence="6">
    <location>
        <begin position="268"/>
        <end position="290"/>
    </location>
</feature>
<dbReference type="STRING" id="857340.A0A086SUI5"/>
<evidence type="ECO:0000313" key="9">
    <source>
        <dbReference type="Proteomes" id="UP000029964"/>
    </source>
</evidence>
<dbReference type="EMBL" id="JPKY01000169">
    <property type="protein sequence ID" value="KFH40767.1"/>
    <property type="molecule type" value="Genomic_DNA"/>
</dbReference>
<gene>
    <name evidence="8" type="ORF">ACRE_085320</name>
</gene>
<evidence type="ECO:0000256" key="3">
    <source>
        <dbReference type="ARBA" id="ARBA00022801"/>
    </source>
</evidence>
<dbReference type="PIRSF" id="PIRSF000941">
    <property type="entry name" value="DUSP12"/>
    <property type="match status" value="1"/>
</dbReference>
<dbReference type="PANTHER" id="PTHR45848">
    <property type="entry name" value="DUAL SPECIFICITY PROTEIN PHOSPHATASE 12 FAMILY MEMBER"/>
    <property type="match status" value="1"/>
</dbReference>
<feature type="compositionally biased region" description="Low complexity" evidence="6">
    <location>
        <begin position="390"/>
        <end position="403"/>
    </location>
</feature>
<dbReference type="GO" id="GO:0004725">
    <property type="term" value="F:protein tyrosine phosphatase activity"/>
    <property type="evidence" value="ECO:0007669"/>
    <property type="project" value="UniProtKB-EC"/>
</dbReference>
<evidence type="ECO:0000256" key="2">
    <source>
        <dbReference type="ARBA" id="ARBA00013064"/>
    </source>
</evidence>
<accession>A0A086SUI5</accession>
<dbReference type="Gene3D" id="3.90.190.10">
    <property type="entry name" value="Protein tyrosine phosphatase superfamily"/>
    <property type="match status" value="1"/>
</dbReference>
<keyword evidence="4" id="KW-0904">Protein phosphatase</keyword>
<feature type="active site" description="Phosphocysteine intermediate" evidence="5">
    <location>
        <position position="138"/>
    </location>
</feature>
<keyword evidence="9" id="KW-1185">Reference proteome</keyword>
<comment type="caution">
    <text evidence="8">The sequence shown here is derived from an EMBL/GenBank/DDBJ whole genome shotgun (WGS) entry which is preliminary data.</text>
</comment>
<dbReference type="PANTHER" id="PTHR45848:SF4">
    <property type="entry name" value="DUAL SPECIFICITY PROTEIN PHOSPHATASE 12"/>
    <property type="match status" value="1"/>
</dbReference>
<dbReference type="GO" id="GO:0008138">
    <property type="term" value="F:protein tyrosine/serine/threonine phosphatase activity"/>
    <property type="evidence" value="ECO:0007669"/>
    <property type="project" value="InterPro"/>
</dbReference>
<evidence type="ECO:0000313" key="8">
    <source>
        <dbReference type="EMBL" id="KFH40767.1"/>
    </source>
</evidence>
<dbReference type="AlphaFoldDB" id="A0A086SUI5"/>
<feature type="domain" description="Tyrosine specific protein phosphatases" evidence="7">
    <location>
        <begin position="114"/>
        <end position="162"/>
    </location>
</feature>
<evidence type="ECO:0000259" key="7">
    <source>
        <dbReference type="PROSITE" id="PS50056"/>
    </source>
</evidence>
<dbReference type="InterPro" id="IPR016278">
    <property type="entry name" value="DUSP12"/>
</dbReference>
<evidence type="ECO:0000256" key="6">
    <source>
        <dbReference type="SAM" id="MobiDB-lite"/>
    </source>
</evidence>
<dbReference type="InterPro" id="IPR020422">
    <property type="entry name" value="TYR_PHOSPHATASE_DUAL_dom"/>
</dbReference>
<dbReference type="HOGENOM" id="CLU_023312_0_0_1"/>
<dbReference type="EC" id="3.1.3.48" evidence="2"/>
<sequence length="420" mass="46119">MALSRIDGQEELYVGGLWALRRSDSLTDRRITHVLSMVAFNLSSMKNFKDESWGTYGRDFEHLVIDIDDVDDADLLIELPRAVRFIDAGLRADQPDHLPKDDQGPAESGLGERLESLQMDENQNPKGRERGGGVFVHCAAGKSRSIAVAIAYLLWRFPNRFDPNIVGARRQSGDADASPPPPQDASPAPAPASLTRRETAKDAVRAALGFIRRTRPMADPNDGFMHQLELWWEMGCPADRDIETHPLYQRWAYRREVEENVAVGQAPSRLRFEDEESGTAGRADGGSGTSLRCKKCRRTLATSSFIIGHKPSGDGGTIQGPCPHFFIEPLGWMRRELEKGTLNGRLLCPNPRCGAAVGRYDWKGFKCSCGGWVTPGFSLQRARVDDLVARPSPASAPGGEAASQKSLGIRMPPGARCGNL</sequence>
<dbReference type="SMART" id="SM00195">
    <property type="entry name" value="DSPc"/>
    <property type="match status" value="1"/>
</dbReference>
<evidence type="ECO:0000256" key="5">
    <source>
        <dbReference type="PIRSR" id="PIRSR000941-50"/>
    </source>
</evidence>
<keyword evidence="3" id="KW-0378">Hydrolase</keyword>
<dbReference type="Proteomes" id="UP000029964">
    <property type="component" value="Unassembled WGS sequence"/>
</dbReference>
<dbReference type="InterPro" id="IPR029021">
    <property type="entry name" value="Prot-tyrosine_phosphatase-like"/>
</dbReference>
<evidence type="ECO:0000256" key="4">
    <source>
        <dbReference type="ARBA" id="ARBA00022912"/>
    </source>
</evidence>
<organism evidence="8 9">
    <name type="scientific">Hapsidospora chrysogenum (strain ATCC 11550 / CBS 779.69 / DSM 880 / IAM 14645 / JCM 23072 / IMI 49137)</name>
    <name type="common">Acremonium chrysogenum</name>
    <dbReference type="NCBI Taxonomy" id="857340"/>
    <lineage>
        <taxon>Eukaryota</taxon>
        <taxon>Fungi</taxon>
        <taxon>Dikarya</taxon>
        <taxon>Ascomycota</taxon>
        <taxon>Pezizomycotina</taxon>
        <taxon>Sordariomycetes</taxon>
        <taxon>Hypocreomycetidae</taxon>
        <taxon>Hypocreales</taxon>
        <taxon>Bionectriaceae</taxon>
        <taxon>Hapsidospora</taxon>
    </lineage>
</organism>
<dbReference type="OrthoDB" id="2017893at2759"/>
<evidence type="ECO:0000256" key="1">
    <source>
        <dbReference type="ARBA" id="ARBA00008601"/>
    </source>
</evidence>